<comment type="caution">
    <text evidence="1">The sequence shown here is derived from an EMBL/GenBank/DDBJ whole genome shotgun (WGS) entry which is preliminary data.</text>
</comment>
<proteinExistence type="predicted"/>
<keyword evidence="2" id="KW-1185">Reference proteome</keyword>
<evidence type="ECO:0000313" key="1">
    <source>
        <dbReference type="EMBL" id="KAJ4453950.1"/>
    </source>
</evidence>
<protein>
    <submittedName>
        <fullName evidence="1">Uncharacterized protein</fullName>
    </submittedName>
</protein>
<dbReference type="Proteomes" id="UP001141327">
    <property type="component" value="Unassembled WGS sequence"/>
</dbReference>
<name>A0ABQ8U9D2_9EUKA</name>
<reference evidence="1" key="1">
    <citation type="journal article" date="2022" name="bioRxiv">
        <title>Genomics of Preaxostyla Flagellates Illuminates Evolutionary Transitions and the Path Towards Mitochondrial Loss.</title>
        <authorList>
            <person name="Novak L.V.F."/>
            <person name="Treitli S.C."/>
            <person name="Pyrih J."/>
            <person name="Halakuc P."/>
            <person name="Pipaliya S.V."/>
            <person name="Vacek V."/>
            <person name="Brzon O."/>
            <person name="Soukal P."/>
            <person name="Eme L."/>
            <person name="Dacks J.B."/>
            <person name="Karnkowska A."/>
            <person name="Elias M."/>
            <person name="Hampl V."/>
        </authorList>
    </citation>
    <scope>NUCLEOTIDE SEQUENCE</scope>
    <source>
        <strain evidence="1">RCP-MX</strain>
    </source>
</reference>
<evidence type="ECO:0000313" key="2">
    <source>
        <dbReference type="Proteomes" id="UP001141327"/>
    </source>
</evidence>
<dbReference type="EMBL" id="JAPMOS010000199">
    <property type="protein sequence ID" value="KAJ4453950.1"/>
    <property type="molecule type" value="Genomic_DNA"/>
</dbReference>
<gene>
    <name evidence="1" type="ORF">PAPYR_11454</name>
</gene>
<accession>A0ABQ8U9D2</accession>
<organism evidence="1 2">
    <name type="scientific">Paratrimastix pyriformis</name>
    <dbReference type="NCBI Taxonomy" id="342808"/>
    <lineage>
        <taxon>Eukaryota</taxon>
        <taxon>Metamonada</taxon>
        <taxon>Preaxostyla</taxon>
        <taxon>Paratrimastigidae</taxon>
        <taxon>Paratrimastix</taxon>
    </lineage>
</organism>
<sequence>MEGYEHSTIRFNGATASGFIKSSFDRQYRAITRTLISTNDATGKKAYLLEITTSSAEDYRNKSVLRTVGVDDHKHYLGRADGVMKERFAMRVLEVATGALTTDTVSGLIEIDGTPDEQIAAGFVYP</sequence>